<keyword evidence="6" id="KW-0832">Ubl conjugation</keyword>
<protein>
    <recommendedName>
        <fullName evidence="3">KAT8 regulatory NSL complex subunit 2</fullName>
    </recommendedName>
    <alternativeName>
        <fullName evidence="11">NSL complex protein NSL2</fullName>
    </alternativeName>
    <alternativeName>
        <fullName evidence="10">Non-specific lethal 2 homolog</fullName>
    </alternativeName>
</protein>
<dbReference type="InterPro" id="IPR026316">
    <property type="entry name" value="NSL2"/>
</dbReference>
<evidence type="ECO:0000313" key="16">
    <source>
        <dbReference type="Proteomes" id="UP000046393"/>
    </source>
</evidence>
<keyword evidence="16" id="KW-1185">Reference proteome</keyword>
<evidence type="ECO:0000256" key="6">
    <source>
        <dbReference type="ARBA" id="ARBA00022843"/>
    </source>
</evidence>
<evidence type="ECO:0000256" key="11">
    <source>
        <dbReference type="ARBA" id="ARBA00033378"/>
    </source>
</evidence>
<sequence>MGDQMVTNQLDQSNYFQSSYPVAVSTNNSNQEGYTVLIPANVYVDGGVNVNLDPEVEQETISVGVSQKPKEPESIISSRTKETSLKSNQKDKVLLERIVRVAASQSDRDLVISPDSFADSSRMDACSSHEKEATSGLSYKNGSSEKTISEHQNDLCSSTVDASPICDTSSSVFGSQHIVNVVEGQTSSASTAPSVYGDDQHPSSSSGFADEPISSFDDPSNGDTRASGSDISGQPMTPSSNERASPSLHPKRRRDKSTAPSRFCEQVDPGGKGHCRQRAILNYRYCIRHILLDPEAPYRRCQHKRKPKSKKDKNLYCTNAIKNTETSIYCSTHMIMKGMKEPKKKKSLLTQVDDKIESETHNVNWNDESAQGSSNQPTTSLPSIENCGFEQTRYNEVQCWRGENINDLQHVEEVAKLPQETFNSQQTFVNSYRPEVVQRSFTRTSKPTSNLPPVFEEPSNLGNSSQVVVDESSCSSMSSPLSQKPVMLCDQQPPLVSSHSLQPRVQVYSSTQAPSLSKQHPQLLAKLLVSSSTPQAHQPVFPVPSSMCAQQSVISSPKFHVQVASAPPNASLSFSPVLRVPSFPIKKYYSLEGLDNDNDGADDDEDEYGDEKPGFSQRSVKPALIQLKQKHHRTNMLGLYRSIPCVNRLCEVLDEYDYDNMDLFPCGLEPSDDEDSDNEMERESSALKRQTCENTENTAPEVYLLKKRLRLDRCLLTKEAQINAFVTMAAKRFPNSVGLALSHRSSRSCSFLRNRSRRCCYIFSDGCTRCSENAIPMSNHCKKHALYNIDQKLFSYCMETCCNEPVLCVDGLLTNGLCRHHYELSLCHVDMIGSATEDITRGDASLLPLNSLNDSSMGSGGALSSFSFINNDPMVLSYNDNFNALDQRSDFGQSTDLGDTEVSDVEMFDSVAKDFGFADVDAMLAGIHSEGEDPSILLHNRSSGNKANDNLVLGSYGIMSDPHDGEFWEDVAQIMRSDGFSANSLTPPMYSTGTPSPMMPHSSNSSASSYNPSPSPAQSSGSHPQPIPAACSLLSRRS</sequence>
<evidence type="ECO:0000256" key="5">
    <source>
        <dbReference type="ARBA" id="ARBA00022553"/>
    </source>
</evidence>
<dbReference type="GO" id="GO:0005739">
    <property type="term" value="C:mitochondrion"/>
    <property type="evidence" value="ECO:0007669"/>
    <property type="project" value="UniProtKB-SubCell"/>
</dbReference>
<dbReference type="GO" id="GO:0006325">
    <property type="term" value="P:chromatin organization"/>
    <property type="evidence" value="ECO:0007669"/>
    <property type="project" value="UniProtKB-KW"/>
</dbReference>
<feature type="domain" description="KANL2-like probable zinc-finger" evidence="15">
    <location>
        <begin position="273"/>
        <end position="334"/>
    </location>
</feature>
<feature type="region of interest" description="Disordered" evidence="14">
    <location>
        <begin position="61"/>
        <end position="87"/>
    </location>
</feature>
<dbReference type="PANTHER" id="PTHR13453:SF1">
    <property type="entry name" value="KAT8 REGULATORY NSL COMPLEX SUBUNIT 2"/>
    <property type="match status" value="1"/>
</dbReference>
<evidence type="ECO:0000256" key="2">
    <source>
        <dbReference type="ARBA" id="ARBA00004173"/>
    </source>
</evidence>
<keyword evidence="5" id="KW-0597">Phosphoprotein</keyword>
<proteinExistence type="predicted"/>
<dbReference type="PANTHER" id="PTHR13453">
    <property type="entry name" value="KAT8 REGULATORY NSL COMPLEX SUBUNIT 2"/>
    <property type="match status" value="1"/>
</dbReference>
<feature type="region of interest" description="Disordered" evidence="14">
    <location>
        <begin position="985"/>
        <end position="1038"/>
    </location>
</feature>
<evidence type="ECO:0000256" key="4">
    <source>
        <dbReference type="ARBA" id="ARBA00022499"/>
    </source>
</evidence>
<feature type="compositionally biased region" description="Polar residues" evidence="14">
    <location>
        <begin position="217"/>
        <end position="244"/>
    </location>
</feature>
<feature type="region of interest" description="Disordered" evidence="14">
    <location>
        <begin position="593"/>
        <end position="616"/>
    </location>
</feature>
<accession>A0A0N5AK39</accession>
<dbReference type="GO" id="GO:0044545">
    <property type="term" value="C:NSL complex"/>
    <property type="evidence" value="ECO:0007669"/>
    <property type="project" value="TreeGrafter"/>
</dbReference>
<evidence type="ECO:0000256" key="14">
    <source>
        <dbReference type="SAM" id="MobiDB-lite"/>
    </source>
</evidence>
<evidence type="ECO:0000259" key="15">
    <source>
        <dbReference type="Pfam" id="PF13891"/>
    </source>
</evidence>
<feature type="compositionally biased region" description="Basic and acidic residues" evidence="14">
    <location>
        <begin position="68"/>
        <end position="87"/>
    </location>
</feature>
<keyword evidence="4" id="KW-1017">Isopeptide bond</keyword>
<organism evidence="16 17">
    <name type="scientific">Syphacia muris</name>
    <dbReference type="NCBI Taxonomy" id="451379"/>
    <lineage>
        <taxon>Eukaryota</taxon>
        <taxon>Metazoa</taxon>
        <taxon>Ecdysozoa</taxon>
        <taxon>Nematoda</taxon>
        <taxon>Chromadorea</taxon>
        <taxon>Rhabditida</taxon>
        <taxon>Spirurina</taxon>
        <taxon>Oxyuridomorpha</taxon>
        <taxon>Oxyuroidea</taxon>
        <taxon>Oxyuridae</taxon>
        <taxon>Syphacia</taxon>
    </lineage>
</organism>
<feature type="domain" description="KANL2-like probable zinc-finger" evidence="15">
    <location>
        <begin position="768"/>
        <end position="821"/>
    </location>
</feature>
<evidence type="ECO:0000256" key="12">
    <source>
        <dbReference type="ARBA" id="ARBA00093359"/>
    </source>
</evidence>
<keyword evidence="7" id="KW-0156">Chromatin regulator</keyword>
<evidence type="ECO:0000313" key="17">
    <source>
        <dbReference type="WBParaSite" id="SMUV_0000484801-mRNA-1"/>
    </source>
</evidence>
<feature type="compositionally biased region" description="Polar residues" evidence="14">
    <location>
        <begin position="135"/>
        <end position="146"/>
    </location>
</feature>
<dbReference type="Pfam" id="PF13891">
    <property type="entry name" value="zf-C3HC3H_KANSL2"/>
    <property type="match status" value="2"/>
</dbReference>
<feature type="region of interest" description="Disordered" evidence="14">
    <location>
        <begin position="669"/>
        <end position="691"/>
    </location>
</feature>
<evidence type="ECO:0000256" key="3">
    <source>
        <dbReference type="ARBA" id="ARBA00015508"/>
    </source>
</evidence>
<feature type="region of interest" description="Disordered" evidence="14">
    <location>
        <begin position="115"/>
        <end position="146"/>
    </location>
</feature>
<evidence type="ECO:0000256" key="10">
    <source>
        <dbReference type="ARBA" id="ARBA00032947"/>
    </source>
</evidence>
<dbReference type="WBParaSite" id="SMUV_0000484801-mRNA-1">
    <property type="protein sequence ID" value="SMUV_0000484801-mRNA-1"/>
    <property type="gene ID" value="SMUV_0000484801"/>
</dbReference>
<evidence type="ECO:0000256" key="1">
    <source>
        <dbReference type="ARBA" id="ARBA00004123"/>
    </source>
</evidence>
<keyword evidence="8" id="KW-0496">Mitochondrion</keyword>
<evidence type="ECO:0000256" key="8">
    <source>
        <dbReference type="ARBA" id="ARBA00023128"/>
    </source>
</evidence>
<feature type="compositionally biased region" description="Polar residues" evidence="14">
    <location>
        <begin position="985"/>
        <end position="994"/>
    </location>
</feature>
<reference evidence="17" key="1">
    <citation type="submission" date="2017-02" db="UniProtKB">
        <authorList>
            <consortium name="WormBaseParasite"/>
        </authorList>
    </citation>
    <scope>IDENTIFICATION</scope>
</reference>
<feature type="compositionally biased region" description="Acidic residues" evidence="14">
    <location>
        <begin position="594"/>
        <end position="609"/>
    </location>
</feature>
<name>A0A0N5AK39_9BILA</name>
<keyword evidence="9" id="KW-0539">Nucleus</keyword>
<comment type="function">
    <text evidence="12">Non-catalytic component of the NSL histone acetyltransferase complex, a multiprotein complex that mediates histone H4 acetylation at 'Lys-5'- and 'Lys-8' (H4K5ac and H4K8ac) at transcription start sites and promotes transcription initiation. Required for NSL complex stability and for transcription of intraciliary transport genes in both ciliated and non-ciliated cells by regulating histone H4 acetylation at 'Lys-5'- and 'Lys-12' (H4K5ac and H4K12ac). This is necessary for cilium assembly in ciliated cells and for organization of the microtubule cytoskeleton in non-ciliated cells. Required within the NSL complex to maintain nuclear architecture stability by promoting KAT8-mediated acetylation of lamin LMNA.</text>
</comment>
<dbReference type="Proteomes" id="UP000046393">
    <property type="component" value="Unplaced"/>
</dbReference>
<dbReference type="AlphaFoldDB" id="A0A0N5AK39"/>
<evidence type="ECO:0000256" key="9">
    <source>
        <dbReference type="ARBA" id="ARBA00023242"/>
    </source>
</evidence>
<evidence type="ECO:0000256" key="7">
    <source>
        <dbReference type="ARBA" id="ARBA00022853"/>
    </source>
</evidence>
<comment type="subcellular location">
    <subcellularLocation>
        <location evidence="2">Mitochondrion</location>
    </subcellularLocation>
    <subcellularLocation>
        <location evidence="1">Nucleus</location>
    </subcellularLocation>
</comment>
<feature type="region of interest" description="Disordered" evidence="14">
    <location>
        <begin position="189"/>
        <end position="272"/>
    </location>
</feature>
<dbReference type="GO" id="GO:0005634">
    <property type="term" value="C:nucleus"/>
    <property type="evidence" value="ECO:0007669"/>
    <property type="project" value="UniProtKB-SubCell"/>
</dbReference>
<feature type="compositionally biased region" description="Low complexity" evidence="14">
    <location>
        <begin position="995"/>
        <end position="1020"/>
    </location>
</feature>
<comment type="subunit">
    <text evidence="13">Component of the NSL complex at least composed of KAT8/MOF, KANSL1, KANSL2, KANSL3, MCRS1, PHF20, OGT1/OGT, WDR5 and HCFC1.</text>
</comment>
<dbReference type="STRING" id="451379.A0A0N5AK39"/>
<dbReference type="InterPro" id="IPR025927">
    <property type="entry name" value="Znf_KANL2-like"/>
</dbReference>
<evidence type="ECO:0000256" key="13">
    <source>
        <dbReference type="ARBA" id="ARBA00093543"/>
    </source>
</evidence>